<dbReference type="InterPro" id="IPR057600">
    <property type="entry name" value="TORTIFOLIA1/SINE1-2_N"/>
</dbReference>
<dbReference type="PANTHER" id="PTHR31355">
    <property type="entry name" value="MICROTUBULE-ASSOCIATED PROTEIN TORTIFOLIA1"/>
    <property type="match status" value="1"/>
</dbReference>
<gene>
    <name evidence="3" type="ORF">C1H46_023895</name>
</gene>
<feature type="compositionally biased region" description="Low complexity" evidence="1">
    <location>
        <begin position="27"/>
        <end position="41"/>
    </location>
</feature>
<feature type="compositionally biased region" description="Basic and acidic residues" evidence="1">
    <location>
        <begin position="512"/>
        <end position="545"/>
    </location>
</feature>
<evidence type="ECO:0000313" key="3">
    <source>
        <dbReference type="EMBL" id="TQD90549.1"/>
    </source>
</evidence>
<feature type="region of interest" description="Disordered" evidence="1">
    <location>
        <begin position="454"/>
        <end position="474"/>
    </location>
</feature>
<dbReference type="InterPro" id="IPR033337">
    <property type="entry name" value="TORTIFOLIA1/SINE1-2"/>
</dbReference>
<evidence type="ECO:0000256" key="1">
    <source>
        <dbReference type="SAM" id="MobiDB-lite"/>
    </source>
</evidence>
<dbReference type="FunFam" id="1.25.10.10:FF:000339">
    <property type="entry name" value="Microtubule-associated protein TORTIFOLIA1"/>
    <property type="match status" value="1"/>
</dbReference>
<dbReference type="GO" id="GO:0009826">
    <property type="term" value="P:unidimensional cell growth"/>
    <property type="evidence" value="ECO:0007669"/>
    <property type="project" value="TreeGrafter"/>
</dbReference>
<dbReference type="Gene3D" id="1.25.10.10">
    <property type="entry name" value="Leucine-rich Repeat Variant"/>
    <property type="match status" value="2"/>
</dbReference>
<feature type="compositionally biased region" description="Low complexity" evidence="1">
    <location>
        <begin position="390"/>
        <end position="409"/>
    </location>
</feature>
<dbReference type="SMART" id="SM01349">
    <property type="entry name" value="TOG"/>
    <property type="match status" value="1"/>
</dbReference>
<sequence length="956" mass="103932">MSFAGPRISKPAKPPNPSPTTPPQPQQPSNSSSKSSASSASSSLSTHLAMVELKQRILTSLSKLSDRDTYQIAVEDLEKIIQTLPPEGLPMLLNCLYDASADPKPAVKKESLRLLALVSASHPDFTSTHLTKIIAHIVKRLKDADSGVRDACRDAIGALSAQYLKAESVSDNGSVVGLFTKPLFEAMAEQNKGVQSGAALCMAKIVDCALDPPVSSFQRLFPRICKLLNNPNFLAKASLLPVVSSLSQCELIHGLIANRMQVGAIAPQSLDNLLQSIHECLGSTDWATRKAAADVLVALALHSSNLITDRTASTLTVLESCRFDKIKPVRDSMTEALQFWKKIAGKGEDEAPNDKKVSSHENSESAELSEKNEPKNSKPSEKTDQGAKGSSNGSSPTSDSVSKSKASGDKAGVALKKKLPILTDKELNPEFFQKLEKRVSDDLPVEVVVPRRHVNSSNSNNEVEPEANDTNSKETRNRIANSQFDDIHGSFSSKYRNTERGIAGLYTKQRDHDDLARDKWPEERANGKDSRTRAVDIDDRIDINQRESSSSRAGFSKPDGQPEGSFVNNKGNWLAIQRQLLQLERQQGHLMSMLQDFMGGSHDSMITLENRVRGLERVVEDLARDLSISSGRRGGNFSMGYEGSSNRPLGKYNGFPDYTGNKFGRGGDGRIPYGERFAQNDGHVSGMRGRGPTWRSDMSEVWDFPTYGGSRGGHIGSRKAAGGGPGDGRSPKSENGSDQGNSRRAWDKGAGPVRFGEGPSARSVWQASKDEATLEAIRVAGEDNGTSRSGRVAIPELTAEAMEDDNVGQERNPIWNSWTNAMDALQVGDLDTAFLEVLSTGDDILLVKLMDRSGPVIDQLSNETATEVLHAVGQFLPEPNLFDICLAWIQQLVEIVLENGSDVFGLPTDVKKELVLNLHEASVTLNLPEDWEGATPDQLLVQLASSWGINPQQHDK</sequence>
<feature type="compositionally biased region" description="Basic and acidic residues" evidence="1">
    <location>
        <begin position="348"/>
        <end position="385"/>
    </location>
</feature>
<organism evidence="3 4">
    <name type="scientific">Malus baccata</name>
    <name type="common">Siberian crab apple</name>
    <name type="synonym">Pyrus baccata</name>
    <dbReference type="NCBI Taxonomy" id="106549"/>
    <lineage>
        <taxon>Eukaryota</taxon>
        <taxon>Viridiplantae</taxon>
        <taxon>Streptophyta</taxon>
        <taxon>Embryophyta</taxon>
        <taxon>Tracheophyta</taxon>
        <taxon>Spermatophyta</taxon>
        <taxon>Magnoliopsida</taxon>
        <taxon>eudicotyledons</taxon>
        <taxon>Gunneridae</taxon>
        <taxon>Pentapetalae</taxon>
        <taxon>rosids</taxon>
        <taxon>fabids</taxon>
        <taxon>Rosales</taxon>
        <taxon>Rosaceae</taxon>
        <taxon>Amygdaloideae</taxon>
        <taxon>Maleae</taxon>
        <taxon>Malus</taxon>
    </lineage>
</organism>
<dbReference type="Pfam" id="PF24713">
    <property type="entry name" value="TOR1L1_C"/>
    <property type="match status" value="1"/>
</dbReference>
<dbReference type="GO" id="GO:0010005">
    <property type="term" value="C:cortical microtubule, transverse to long axis"/>
    <property type="evidence" value="ECO:0007669"/>
    <property type="project" value="TreeGrafter"/>
</dbReference>
<dbReference type="EMBL" id="VIEB01000449">
    <property type="protein sequence ID" value="TQD90549.1"/>
    <property type="molecule type" value="Genomic_DNA"/>
</dbReference>
<dbReference type="InterPro" id="IPR057599">
    <property type="entry name" value="TORTIFOLIA1/TORL1-2_C"/>
</dbReference>
<dbReference type="AlphaFoldDB" id="A0A540LW49"/>
<dbReference type="STRING" id="106549.A0A540LW49"/>
<feature type="region of interest" description="Disordered" evidence="1">
    <location>
        <begin position="1"/>
        <end position="41"/>
    </location>
</feature>
<feature type="region of interest" description="Disordered" evidence="1">
    <location>
        <begin position="348"/>
        <end position="409"/>
    </location>
</feature>
<dbReference type="InterPro" id="IPR016024">
    <property type="entry name" value="ARM-type_fold"/>
</dbReference>
<protein>
    <recommendedName>
        <fullName evidence="2">TOG domain-containing protein</fullName>
    </recommendedName>
</protein>
<feature type="compositionally biased region" description="Polar residues" evidence="1">
    <location>
        <begin position="733"/>
        <end position="742"/>
    </location>
</feature>
<feature type="region of interest" description="Disordered" evidence="1">
    <location>
        <begin position="512"/>
        <end position="568"/>
    </location>
</feature>
<dbReference type="GO" id="GO:0010031">
    <property type="term" value="P:circumnutation"/>
    <property type="evidence" value="ECO:0007669"/>
    <property type="project" value="TreeGrafter"/>
</dbReference>
<dbReference type="PANTHER" id="PTHR31355:SF7">
    <property type="entry name" value="MICROTUBULE-ASSOCIATED PROTEIN TORTIFOLIA1"/>
    <property type="match status" value="1"/>
</dbReference>
<feature type="region of interest" description="Disordered" evidence="1">
    <location>
        <begin position="676"/>
        <end position="763"/>
    </location>
</feature>
<dbReference type="GO" id="GO:0008017">
    <property type="term" value="F:microtubule binding"/>
    <property type="evidence" value="ECO:0007669"/>
    <property type="project" value="InterPro"/>
</dbReference>
<dbReference type="Proteomes" id="UP000315295">
    <property type="component" value="Unassembled WGS sequence"/>
</dbReference>
<name>A0A540LW49_MALBA</name>
<dbReference type="InterPro" id="IPR034085">
    <property type="entry name" value="TOG"/>
</dbReference>
<feature type="compositionally biased region" description="Pro residues" evidence="1">
    <location>
        <begin position="12"/>
        <end position="26"/>
    </location>
</feature>
<evidence type="ECO:0000313" key="4">
    <source>
        <dbReference type="Proteomes" id="UP000315295"/>
    </source>
</evidence>
<accession>A0A540LW49</accession>
<keyword evidence="4" id="KW-1185">Reference proteome</keyword>
<reference evidence="3 4" key="1">
    <citation type="journal article" date="2019" name="G3 (Bethesda)">
        <title>Sequencing of a Wild Apple (Malus baccata) Genome Unravels the Differences Between Cultivated and Wild Apple Species Regarding Disease Resistance and Cold Tolerance.</title>
        <authorList>
            <person name="Chen X."/>
        </authorList>
    </citation>
    <scope>NUCLEOTIDE SEQUENCE [LARGE SCALE GENOMIC DNA]</scope>
    <source>
        <strain evidence="4">cv. Shandingzi</strain>
        <tissue evidence="3">Leaves</tissue>
    </source>
</reference>
<evidence type="ECO:0000259" key="2">
    <source>
        <dbReference type="SMART" id="SM01349"/>
    </source>
</evidence>
<feature type="compositionally biased region" description="Gly residues" evidence="1">
    <location>
        <begin position="709"/>
        <end position="727"/>
    </location>
</feature>
<proteinExistence type="predicted"/>
<dbReference type="SUPFAM" id="SSF48371">
    <property type="entry name" value="ARM repeat"/>
    <property type="match status" value="1"/>
</dbReference>
<dbReference type="Pfam" id="PF24714">
    <property type="entry name" value="TOR1L1_N"/>
    <property type="match status" value="1"/>
</dbReference>
<dbReference type="InterPro" id="IPR011989">
    <property type="entry name" value="ARM-like"/>
</dbReference>
<feature type="domain" description="TOG" evidence="2">
    <location>
        <begin position="76"/>
        <end position="332"/>
    </location>
</feature>
<comment type="caution">
    <text evidence="3">The sequence shown here is derived from an EMBL/GenBank/DDBJ whole genome shotgun (WGS) entry which is preliminary data.</text>
</comment>